<accession>A0A8S5T6E1</accession>
<sequence>MQFYTKNYLSLDTVITPDEGTLKPYTVEQYFGNNINVTLKNGR</sequence>
<proteinExistence type="predicted"/>
<protein>
    <submittedName>
        <fullName evidence="1">Dipeptidyl peptidase IV (DPP IV) low complexity region</fullName>
    </submittedName>
</protein>
<name>A0A8S5T6E1_9CAUD</name>
<evidence type="ECO:0000313" key="1">
    <source>
        <dbReference type="EMBL" id="DAF58809.1"/>
    </source>
</evidence>
<reference evidence="1" key="1">
    <citation type="journal article" date="2021" name="Proc. Natl. Acad. Sci. U.S.A.">
        <title>A Catalog of Tens of Thousands of Viruses from Human Metagenomes Reveals Hidden Associations with Chronic Diseases.</title>
        <authorList>
            <person name="Tisza M.J."/>
            <person name="Buck C.B."/>
        </authorList>
    </citation>
    <scope>NUCLEOTIDE SEQUENCE</scope>
    <source>
        <strain evidence="1">CtxMM9</strain>
    </source>
</reference>
<dbReference type="EMBL" id="BK032759">
    <property type="protein sequence ID" value="DAF58809.1"/>
    <property type="molecule type" value="Genomic_DNA"/>
</dbReference>
<organism evidence="1">
    <name type="scientific">Siphoviridae sp. ctxMM9</name>
    <dbReference type="NCBI Taxonomy" id="2827973"/>
    <lineage>
        <taxon>Viruses</taxon>
        <taxon>Duplodnaviria</taxon>
        <taxon>Heunggongvirae</taxon>
        <taxon>Uroviricota</taxon>
        <taxon>Caudoviricetes</taxon>
    </lineage>
</organism>